<evidence type="ECO:0000313" key="2">
    <source>
        <dbReference type="EMBL" id="SHE97940.1"/>
    </source>
</evidence>
<accession>A0A1M4XWX8</accession>
<dbReference type="InterPro" id="IPR003615">
    <property type="entry name" value="HNH_nuc"/>
</dbReference>
<dbReference type="AlphaFoldDB" id="A0A1M4XWX8"/>
<dbReference type="EMBL" id="FQUT01000002">
    <property type="protein sequence ID" value="SHE97940.1"/>
    <property type="molecule type" value="Genomic_DNA"/>
</dbReference>
<protein>
    <submittedName>
        <fullName evidence="2">TIGR02646 family protein</fullName>
    </submittedName>
</protein>
<name>A0A1M4XWX8_9FLAO</name>
<evidence type="ECO:0000313" key="3">
    <source>
        <dbReference type="Proteomes" id="UP000184518"/>
    </source>
</evidence>
<dbReference type="Gene3D" id="1.10.30.50">
    <property type="match status" value="1"/>
</dbReference>
<keyword evidence="1" id="KW-0175">Coiled coil</keyword>
<gene>
    <name evidence="2" type="ORF">SAMN05443633_102448</name>
</gene>
<dbReference type="Proteomes" id="UP000184518">
    <property type="component" value="Unassembled WGS sequence"/>
</dbReference>
<dbReference type="RefSeq" id="WP_072953977.1">
    <property type="nucleotide sequence ID" value="NZ_FQUT01000002.1"/>
</dbReference>
<dbReference type="STRING" id="1416778.SAMN05443633_102448"/>
<evidence type="ECO:0000256" key="1">
    <source>
        <dbReference type="SAM" id="Coils"/>
    </source>
</evidence>
<keyword evidence="3" id="KW-1185">Reference proteome</keyword>
<dbReference type="OrthoDB" id="5918473at2"/>
<organism evidence="2 3">
    <name type="scientific">Chryseobacterium arachidis</name>
    <dbReference type="NCBI Taxonomy" id="1416778"/>
    <lineage>
        <taxon>Bacteria</taxon>
        <taxon>Pseudomonadati</taxon>
        <taxon>Bacteroidota</taxon>
        <taxon>Flavobacteriia</taxon>
        <taxon>Flavobacteriales</taxon>
        <taxon>Weeksellaceae</taxon>
        <taxon>Chryseobacterium group</taxon>
        <taxon>Chryseobacterium</taxon>
    </lineage>
</organism>
<dbReference type="CDD" id="cd00085">
    <property type="entry name" value="HNHc"/>
    <property type="match status" value="1"/>
</dbReference>
<feature type="coiled-coil region" evidence="1">
    <location>
        <begin position="248"/>
        <end position="275"/>
    </location>
</feature>
<sequence length="318" mass="36940">MINIQRRDCPDILKTDVDPESDGVIETKDAILYFSDVTNHQTTYKKTGARGARIKEGYSVYKDKCVRKTLLEMFQGKCAYCESKIITIYNGDIEHFRPKGEIQEAKPSKPGYYWLAAEWENLLFACPFCNQTNTHEINNDGDIEESVLGKLDQFPLVSETHRLNHSHGSLYFANRAQYLQAFNLEETERLLLNPCLDTNVSRYFKYDDNGAIIVNDGLSDLEQQKAGESIRVYALHRLNLVIARSEKIIQIKAQIKRVENAIKNFNDNIEGDEEKRTWFEGIMREEMQILKKYKDPDQEYAALARYIIDKYFDEAKFI</sequence>
<reference evidence="3" key="1">
    <citation type="submission" date="2016-11" db="EMBL/GenBank/DDBJ databases">
        <authorList>
            <person name="Varghese N."/>
            <person name="Submissions S."/>
        </authorList>
    </citation>
    <scope>NUCLEOTIDE SEQUENCE [LARGE SCALE GENOMIC DNA]</scope>
    <source>
        <strain evidence="3">DSM 27619</strain>
    </source>
</reference>
<proteinExistence type="predicted"/>